<dbReference type="Pfam" id="PF01965">
    <property type="entry name" value="DJ-1_PfpI"/>
    <property type="match status" value="1"/>
</dbReference>
<dbReference type="AlphaFoldDB" id="A0A941BIR7"/>
<dbReference type="Pfam" id="PF12833">
    <property type="entry name" value="HTH_18"/>
    <property type="match status" value="1"/>
</dbReference>
<name>A0A941BIR7_9BURK</name>
<dbReference type="SUPFAM" id="SSF46689">
    <property type="entry name" value="Homeodomain-like"/>
    <property type="match status" value="1"/>
</dbReference>
<evidence type="ECO:0000259" key="3">
    <source>
        <dbReference type="PROSITE" id="PS01124"/>
    </source>
</evidence>
<evidence type="ECO:0000256" key="2">
    <source>
        <dbReference type="ARBA" id="ARBA00023163"/>
    </source>
</evidence>
<keyword evidence="2" id="KW-0804">Transcription</keyword>
<dbReference type="InterPro" id="IPR052158">
    <property type="entry name" value="INH-QAR"/>
</dbReference>
<dbReference type="PANTHER" id="PTHR43130:SF3">
    <property type="entry name" value="HTH-TYPE TRANSCRIPTIONAL REGULATOR RV1931C"/>
    <property type="match status" value="1"/>
</dbReference>
<keyword evidence="1" id="KW-0805">Transcription regulation</keyword>
<sequence>MPTAGLSPSAAAPVEVLFVVLPDTLLLDLAGPAEAWRLANQALARQGRAPLWRLRFVGPQAQVLSSVGAQLSAIEPLPDSLGPRPCWVVLLGRPGEAAEVVRQRRPWLAARDWLGRVLAPALAEPDAPHRLLTVCSGALLAADAGLLNGRCATTHHELLDDLARLAPAARVLPDRVFVDDGNLLCSAGVTAGIDLALHCIARHAGEALAAEVAQVLVVFHRRGAGDPERSPLLAGRSHLHPALHRVQNAVGERPAEDWTLERLAEVAHVTPRHLGRLFTEHVGCTPRDYVERVRSAFMREALAAGWPMARALALAGFSSDRQWRRARSRLSAADAA</sequence>
<dbReference type="Proteomes" id="UP000678374">
    <property type="component" value="Unassembled WGS sequence"/>
</dbReference>
<dbReference type="SMART" id="SM00342">
    <property type="entry name" value="HTH_ARAC"/>
    <property type="match status" value="1"/>
</dbReference>
<dbReference type="Gene3D" id="3.40.50.880">
    <property type="match status" value="1"/>
</dbReference>
<dbReference type="GO" id="GO:0043565">
    <property type="term" value="F:sequence-specific DNA binding"/>
    <property type="evidence" value="ECO:0007669"/>
    <property type="project" value="InterPro"/>
</dbReference>
<evidence type="ECO:0000256" key="1">
    <source>
        <dbReference type="ARBA" id="ARBA00023015"/>
    </source>
</evidence>
<evidence type="ECO:0000313" key="4">
    <source>
        <dbReference type="EMBL" id="MBQ0958108.1"/>
    </source>
</evidence>
<dbReference type="PANTHER" id="PTHR43130">
    <property type="entry name" value="ARAC-FAMILY TRANSCRIPTIONAL REGULATOR"/>
    <property type="match status" value="1"/>
</dbReference>
<comment type="caution">
    <text evidence="4">The sequence shown here is derived from an EMBL/GenBank/DDBJ whole genome shotgun (WGS) entry which is preliminary data.</text>
</comment>
<dbReference type="GO" id="GO:0003700">
    <property type="term" value="F:DNA-binding transcription factor activity"/>
    <property type="evidence" value="ECO:0007669"/>
    <property type="project" value="InterPro"/>
</dbReference>
<dbReference type="PROSITE" id="PS01124">
    <property type="entry name" value="HTH_ARAC_FAMILY_2"/>
    <property type="match status" value="1"/>
</dbReference>
<keyword evidence="5" id="KW-1185">Reference proteome</keyword>
<evidence type="ECO:0000313" key="5">
    <source>
        <dbReference type="Proteomes" id="UP000678374"/>
    </source>
</evidence>
<protein>
    <submittedName>
        <fullName evidence="4">Helix-turn-helix domain-containing protein</fullName>
    </submittedName>
</protein>
<dbReference type="InterPro" id="IPR029062">
    <property type="entry name" value="Class_I_gatase-like"/>
</dbReference>
<gene>
    <name evidence="4" type="ORF">KAK06_03975</name>
</gene>
<proteinExistence type="predicted"/>
<feature type="domain" description="HTH araC/xylS-type" evidence="3">
    <location>
        <begin position="244"/>
        <end position="336"/>
    </location>
</feature>
<dbReference type="InterPro" id="IPR009057">
    <property type="entry name" value="Homeodomain-like_sf"/>
</dbReference>
<reference evidence="4" key="1">
    <citation type="submission" date="2021-04" db="EMBL/GenBank/DDBJ databases">
        <title>The genome sequence of Ideonella sp. 4Y11.</title>
        <authorList>
            <person name="Liu Y."/>
        </authorList>
    </citation>
    <scope>NUCLEOTIDE SEQUENCE</scope>
    <source>
        <strain evidence="4">4Y11</strain>
    </source>
</reference>
<dbReference type="EMBL" id="JAGQDE010000002">
    <property type="protein sequence ID" value="MBQ0958108.1"/>
    <property type="molecule type" value="Genomic_DNA"/>
</dbReference>
<dbReference type="SUPFAM" id="SSF52317">
    <property type="entry name" value="Class I glutamine amidotransferase-like"/>
    <property type="match status" value="1"/>
</dbReference>
<dbReference type="Gene3D" id="1.10.10.60">
    <property type="entry name" value="Homeodomain-like"/>
    <property type="match status" value="1"/>
</dbReference>
<dbReference type="RefSeq" id="WP_210800574.1">
    <property type="nucleotide sequence ID" value="NZ_JAGQDE010000002.1"/>
</dbReference>
<dbReference type="InterPro" id="IPR002818">
    <property type="entry name" value="DJ-1/PfpI"/>
</dbReference>
<accession>A0A941BIR7</accession>
<organism evidence="4 5">
    <name type="scientific">Ideonella aquatica</name>
    <dbReference type="NCBI Taxonomy" id="2824119"/>
    <lineage>
        <taxon>Bacteria</taxon>
        <taxon>Pseudomonadati</taxon>
        <taxon>Pseudomonadota</taxon>
        <taxon>Betaproteobacteria</taxon>
        <taxon>Burkholderiales</taxon>
        <taxon>Sphaerotilaceae</taxon>
        <taxon>Ideonella</taxon>
    </lineage>
</organism>
<dbReference type="InterPro" id="IPR018060">
    <property type="entry name" value="HTH_AraC"/>
</dbReference>